<dbReference type="InterPro" id="IPR042100">
    <property type="entry name" value="Bug_dom1"/>
</dbReference>
<reference evidence="3 4" key="1">
    <citation type="submission" date="2017-05" db="EMBL/GenBank/DDBJ databases">
        <title>Complete and WGS of Bordetella genogroups.</title>
        <authorList>
            <person name="Spilker T."/>
            <person name="LiPuma J."/>
        </authorList>
    </citation>
    <scope>NUCLEOTIDE SEQUENCE [LARGE SCALE GENOMIC DNA]</scope>
    <source>
        <strain evidence="3 4">AU17610</strain>
    </source>
</reference>
<dbReference type="OrthoDB" id="8678477at2"/>
<organism evidence="3 4">
    <name type="scientific">Bordetella genomosp. 1</name>
    <dbReference type="NCBI Taxonomy" id="1395607"/>
    <lineage>
        <taxon>Bacteria</taxon>
        <taxon>Pseudomonadati</taxon>
        <taxon>Pseudomonadota</taxon>
        <taxon>Betaproteobacteria</taxon>
        <taxon>Burkholderiales</taxon>
        <taxon>Alcaligenaceae</taxon>
        <taxon>Bordetella</taxon>
    </lineage>
</organism>
<dbReference type="SUPFAM" id="SSF53850">
    <property type="entry name" value="Periplasmic binding protein-like II"/>
    <property type="match status" value="1"/>
</dbReference>
<accession>A0A261RVF1</accession>
<dbReference type="PIRSF" id="PIRSF017082">
    <property type="entry name" value="YflP"/>
    <property type="match status" value="1"/>
</dbReference>
<dbReference type="PANTHER" id="PTHR42928">
    <property type="entry name" value="TRICARBOXYLATE-BINDING PROTEIN"/>
    <property type="match status" value="1"/>
</dbReference>
<comment type="similarity">
    <text evidence="1">Belongs to the UPF0065 (bug) family.</text>
</comment>
<dbReference type="EMBL" id="NEVL01000006">
    <property type="protein sequence ID" value="OZI29024.1"/>
    <property type="molecule type" value="Genomic_DNA"/>
</dbReference>
<comment type="caution">
    <text evidence="3">The sequence shown here is derived from an EMBL/GenBank/DDBJ whole genome shotgun (WGS) entry which is preliminary data.</text>
</comment>
<evidence type="ECO:0000313" key="4">
    <source>
        <dbReference type="Proteomes" id="UP000217005"/>
    </source>
</evidence>
<protein>
    <submittedName>
        <fullName evidence="3">ABC transporter substrate-binding protein</fullName>
    </submittedName>
</protein>
<dbReference type="Pfam" id="PF03401">
    <property type="entry name" value="TctC"/>
    <property type="match status" value="1"/>
</dbReference>
<sequence length="333" mass="34889">MSRLPLRRPGAALSAALAAAPFAVLMPLAAAHADWPDRPIHLVVPFPPGSSPDILARTIAEPLSQALKQAIVVDNKPGAGGNIGTRAVAQAKPDGYTLLYTINGPLVTAPTLYKRTLGYDPLKDLAPITLVATSPNVLTVPGNLPVANVQDLVKLARDKAGALNYGSVGPGSSAHLAMEMFKGDAKIDLAHIPYQGFPQVISAIIGGDVQAGFMVPAIAMPQARDGKVKALAVTSLEPSPLLPGVPTMAAQGFPGFESISWNAILAPAGTPTPVIERLNSELARIIDSEAVKKQLALQYFTPAPSTPQALTKRIVDEKSRLDAVIERLKLTLD</sequence>
<evidence type="ECO:0000256" key="1">
    <source>
        <dbReference type="ARBA" id="ARBA00006987"/>
    </source>
</evidence>
<gene>
    <name evidence="3" type="ORF">CEG14_24190</name>
</gene>
<evidence type="ECO:0000256" key="2">
    <source>
        <dbReference type="SAM" id="SignalP"/>
    </source>
</evidence>
<feature type="chain" id="PRO_5011972181" evidence="2">
    <location>
        <begin position="34"/>
        <end position="333"/>
    </location>
</feature>
<feature type="signal peptide" evidence="2">
    <location>
        <begin position="1"/>
        <end position="33"/>
    </location>
</feature>
<dbReference type="PANTHER" id="PTHR42928:SF5">
    <property type="entry name" value="BLR1237 PROTEIN"/>
    <property type="match status" value="1"/>
</dbReference>
<dbReference type="InterPro" id="IPR005064">
    <property type="entry name" value="BUG"/>
</dbReference>
<dbReference type="CDD" id="cd07012">
    <property type="entry name" value="PBP2_Bug_TTT"/>
    <property type="match status" value="1"/>
</dbReference>
<dbReference type="AlphaFoldDB" id="A0A261RVF1"/>
<name>A0A261RVF1_9BORD</name>
<dbReference type="Gene3D" id="3.40.190.150">
    <property type="entry name" value="Bordetella uptake gene, domain 1"/>
    <property type="match status" value="1"/>
</dbReference>
<keyword evidence="2" id="KW-0732">Signal</keyword>
<evidence type="ECO:0000313" key="3">
    <source>
        <dbReference type="EMBL" id="OZI29024.1"/>
    </source>
</evidence>
<dbReference type="Gene3D" id="3.40.190.10">
    <property type="entry name" value="Periplasmic binding protein-like II"/>
    <property type="match status" value="1"/>
</dbReference>
<dbReference type="Proteomes" id="UP000217005">
    <property type="component" value="Unassembled WGS sequence"/>
</dbReference>
<proteinExistence type="inferred from homology"/>